<dbReference type="InterPro" id="IPR023393">
    <property type="entry name" value="START-like_dom_sf"/>
</dbReference>
<dbReference type="KEGG" id="miz:BAB75_16855"/>
<evidence type="ECO:0000313" key="2">
    <source>
        <dbReference type="EMBL" id="KPG20579.1"/>
    </source>
</evidence>
<dbReference type="Proteomes" id="UP000037962">
    <property type="component" value="Unassembled WGS sequence"/>
</dbReference>
<accession>A0A0N1LVU3</accession>
<dbReference type="RefSeq" id="WP_043078069.1">
    <property type="nucleotide sequence ID" value="NZ_CP011530.1"/>
</dbReference>
<gene>
    <name evidence="1" type="ORF">AN908_03620</name>
    <name evidence="2" type="ORF">AN912_29915</name>
    <name evidence="3" type="ORF">AWB85_16100</name>
</gene>
<dbReference type="SUPFAM" id="SSF55961">
    <property type="entry name" value="Bet v1-like"/>
    <property type="match status" value="1"/>
</dbReference>
<evidence type="ECO:0000313" key="4">
    <source>
        <dbReference type="Proteomes" id="UP000037843"/>
    </source>
</evidence>
<dbReference type="PATRIC" id="fig|83262.10.peg.2231"/>
<name>A0A0N1LVU3_9MYCO</name>
<sequence>MLMPSFKLQPLVESDFNTSDFVYTFSTPLPKDAATVWAELNGESPLHWCKAINKIGWTSPEPRGVGSTRTAKLALPGAAVNERFIVWEESPERYRNAFTVETATFPGTKRFGELYEVVGTATGSLFTWSFFIEPTLGFTRHLKPVIRRGLSGLITDTQKHFA</sequence>
<reference evidence="4 5" key="1">
    <citation type="submission" date="2015-09" db="EMBL/GenBank/DDBJ databases">
        <title>Genome Sequences of Mycobacterium immunogenum Isolates, Recuperated from a Chloraminated Drinking Water Distribution System Simulator Subjected to Episodes of Nitrification.</title>
        <authorList>
            <person name="Gomez-Alvarez V."/>
            <person name="Revetta R.P."/>
        </authorList>
    </citation>
    <scope>NUCLEOTIDE SEQUENCE [LARGE SCALE GENOMIC DNA]</scope>
    <source>
        <strain evidence="1 4">H008</strain>
        <strain evidence="2 5">H076</strain>
    </source>
</reference>
<dbReference type="Proteomes" id="UP000186919">
    <property type="component" value="Unassembled WGS sequence"/>
</dbReference>
<organism evidence="1 4">
    <name type="scientific">Mycobacteroides immunogenum</name>
    <dbReference type="NCBI Taxonomy" id="83262"/>
    <lineage>
        <taxon>Bacteria</taxon>
        <taxon>Bacillati</taxon>
        <taxon>Actinomycetota</taxon>
        <taxon>Actinomycetes</taxon>
        <taxon>Mycobacteriales</taxon>
        <taxon>Mycobacteriaceae</taxon>
        <taxon>Mycobacteroides</taxon>
    </lineage>
</organism>
<dbReference type="Gene3D" id="3.30.530.20">
    <property type="match status" value="1"/>
</dbReference>
<dbReference type="OrthoDB" id="581838at2"/>
<evidence type="ECO:0000313" key="3">
    <source>
        <dbReference type="EMBL" id="OAT66275.1"/>
    </source>
</evidence>
<dbReference type="EMBL" id="LJFS01000078">
    <property type="protein sequence ID" value="KPG20579.1"/>
    <property type="molecule type" value="Genomic_DNA"/>
</dbReference>
<dbReference type="Proteomes" id="UP000037843">
    <property type="component" value="Unassembled WGS sequence"/>
</dbReference>
<dbReference type="EMBL" id="LJFO01000002">
    <property type="protein sequence ID" value="KPG16101.1"/>
    <property type="molecule type" value="Genomic_DNA"/>
</dbReference>
<proteinExistence type="predicted"/>
<dbReference type="EMBL" id="LQYE01000032">
    <property type="protein sequence ID" value="OAT66275.1"/>
    <property type="molecule type" value="Genomic_DNA"/>
</dbReference>
<evidence type="ECO:0000313" key="1">
    <source>
        <dbReference type="EMBL" id="KPG16101.1"/>
    </source>
</evidence>
<evidence type="ECO:0008006" key="7">
    <source>
        <dbReference type="Google" id="ProtNLM"/>
    </source>
</evidence>
<dbReference type="CDD" id="cd07821">
    <property type="entry name" value="PYR_PYL_RCAR_like"/>
    <property type="match status" value="1"/>
</dbReference>
<dbReference type="STRING" id="83262.BAB75_16855"/>
<keyword evidence="5" id="KW-1185">Reference proteome</keyword>
<dbReference type="Pfam" id="PF10604">
    <property type="entry name" value="Polyketide_cyc2"/>
    <property type="match status" value="1"/>
</dbReference>
<evidence type="ECO:0000313" key="6">
    <source>
        <dbReference type="Proteomes" id="UP000186919"/>
    </source>
</evidence>
<protein>
    <recommendedName>
        <fullName evidence="7">Polyketide cyclase</fullName>
    </recommendedName>
</protein>
<reference evidence="3 6" key="2">
    <citation type="submission" date="2016-01" db="EMBL/GenBank/DDBJ databases">
        <title>Mycobacterium immunogenum strain CD11_6 genome sequencing and assembly.</title>
        <authorList>
            <person name="Kaur G."/>
            <person name="Nair G.R."/>
            <person name="Mayilraj S."/>
        </authorList>
    </citation>
    <scope>NUCLEOTIDE SEQUENCE [LARGE SCALE GENOMIC DNA]</scope>
    <source>
        <strain evidence="3 6">CD11-6</strain>
    </source>
</reference>
<evidence type="ECO:0000313" key="5">
    <source>
        <dbReference type="Proteomes" id="UP000037962"/>
    </source>
</evidence>
<comment type="caution">
    <text evidence="1">The sequence shown here is derived from an EMBL/GenBank/DDBJ whole genome shotgun (WGS) entry which is preliminary data.</text>
</comment>
<dbReference type="AlphaFoldDB" id="A0A0N1LVU3"/>
<dbReference type="InterPro" id="IPR019587">
    <property type="entry name" value="Polyketide_cyclase/dehydratase"/>
</dbReference>
<dbReference type="GeneID" id="45765537"/>